<keyword evidence="2" id="KW-1133">Transmembrane helix</keyword>
<evidence type="ECO:0000313" key="3">
    <source>
        <dbReference type="EMBL" id="REC58737.1"/>
    </source>
</evidence>
<dbReference type="EMBL" id="QOHR01000001">
    <property type="protein sequence ID" value="REC58737.1"/>
    <property type="molecule type" value="Genomic_DNA"/>
</dbReference>
<gene>
    <name evidence="3" type="ORF">DRV84_00430</name>
</gene>
<organism evidence="3 4">
    <name type="scientific">Rhodosalinus sediminis</name>
    <dbReference type="NCBI Taxonomy" id="1940533"/>
    <lineage>
        <taxon>Bacteria</taxon>
        <taxon>Pseudomonadati</taxon>
        <taxon>Pseudomonadota</taxon>
        <taxon>Alphaproteobacteria</taxon>
        <taxon>Rhodobacterales</taxon>
        <taxon>Paracoccaceae</taxon>
        <taxon>Rhodosalinus</taxon>
    </lineage>
</organism>
<evidence type="ECO:0000256" key="2">
    <source>
        <dbReference type="SAM" id="Phobius"/>
    </source>
</evidence>
<evidence type="ECO:0000256" key="1">
    <source>
        <dbReference type="SAM" id="MobiDB-lite"/>
    </source>
</evidence>
<feature type="region of interest" description="Disordered" evidence="1">
    <location>
        <begin position="1"/>
        <end position="103"/>
    </location>
</feature>
<keyword evidence="2" id="KW-0472">Membrane</keyword>
<dbReference type="Proteomes" id="UP000257131">
    <property type="component" value="Unassembled WGS sequence"/>
</dbReference>
<feature type="compositionally biased region" description="Basic and acidic residues" evidence="1">
    <location>
        <begin position="64"/>
        <end position="73"/>
    </location>
</feature>
<sequence length="128" mass="13199">MTRSARETRRGAPEIRVPAHDPRSDRVEVPHAANGPATPVRSGRVPVSPGRRPRAMGTGAIPETRVDLDRPDAAHTPGGPASDTRTPPRDGPLSAPSDAPGARRATALRHGLIALAVVAAGALAVVLL</sequence>
<protein>
    <submittedName>
        <fullName evidence="3">Uncharacterized protein</fullName>
    </submittedName>
</protein>
<dbReference type="AlphaFoldDB" id="A0A3D9BYX7"/>
<reference evidence="3 4" key="1">
    <citation type="journal article" date="2017" name="Int. J. Syst. Evol. Microbiol.">
        <title>Rhodosalinus sediminis gen. nov., sp. nov., isolated from marine saltern.</title>
        <authorList>
            <person name="Guo L.Y."/>
            <person name="Ling S.K."/>
            <person name="Li C.M."/>
            <person name="Chen G.J."/>
            <person name="Du Z.J."/>
        </authorList>
    </citation>
    <scope>NUCLEOTIDE SEQUENCE [LARGE SCALE GENOMIC DNA]</scope>
    <source>
        <strain evidence="3 4">WDN1C137</strain>
    </source>
</reference>
<comment type="caution">
    <text evidence="3">The sequence shown here is derived from an EMBL/GenBank/DDBJ whole genome shotgun (WGS) entry which is preliminary data.</text>
</comment>
<feature type="transmembrane region" description="Helical" evidence="2">
    <location>
        <begin position="107"/>
        <end position="127"/>
    </location>
</feature>
<keyword evidence="4" id="KW-1185">Reference proteome</keyword>
<accession>A0A3D9BYX7</accession>
<feature type="compositionally biased region" description="Basic and acidic residues" evidence="1">
    <location>
        <begin position="1"/>
        <end position="29"/>
    </location>
</feature>
<keyword evidence="2" id="KW-0812">Transmembrane</keyword>
<evidence type="ECO:0000313" key="4">
    <source>
        <dbReference type="Proteomes" id="UP000257131"/>
    </source>
</evidence>
<name>A0A3D9BYX7_9RHOB</name>
<proteinExistence type="predicted"/>
<feature type="compositionally biased region" description="Low complexity" evidence="1">
    <location>
        <begin position="39"/>
        <end position="50"/>
    </location>
</feature>
<dbReference type="RefSeq" id="WP_115977779.1">
    <property type="nucleotide sequence ID" value="NZ_QOHR01000001.1"/>
</dbReference>